<dbReference type="GO" id="GO:0005524">
    <property type="term" value="F:ATP binding"/>
    <property type="evidence" value="ECO:0007669"/>
    <property type="project" value="UniProtKB-KW"/>
</dbReference>
<keyword evidence="5 7" id="KW-1133">Transmembrane helix</keyword>
<evidence type="ECO:0000256" key="3">
    <source>
        <dbReference type="ARBA" id="ARBA00022741"/>
    </source>
</evidence>
<keyword evidence="4" id="KW-0067">ATP-binding</keyword>
<dbReference type="GO" id="GO:0030256">
    <property type="term" value="C:type I protein secretion system complex"/>
    <property type="evidence" value="ECO:0007669"/>
    <property type="project" value="InterPro"/>
</dbReference>
<dbReference type="GO" id="GO:0034040">
    <property type="term" value="F:ATPase-coupled lipid transmembrane transporter activity"/>
    <property type="evidence" value="ECO:0007669"/>
    <property type="project" value="TreeGrafter"/>
</dbReference>
<keyword evidence="11" id="KW-1185">Reference proteome</keyword>
<dbReference type="PANTHER" id="PTHR24221">
    <property type="entry name" value="ATP-BINDING CASSETTE SUB-FAMILY B"/>
    <property type="match status" value="1"/>
</dbReference>
<dbReference type="SUPFAM" id="SSF52540">
    <property type="entry name" value="P-loop containing nucleoside triphosphate hydrolases"/>
    <property type="match status" value="1"/>
</dbReference>
<dbReference type="Gene3D" id="1.20.1560.10">
    <property type="entry name" value="ABC transporter type 1, transmembrane domain"/>
    <property type="match status" value="1"/>
</dbReference>
<keyword evidence="6 7" id="KW-0472">Membrane</keyword>
<feature type="transmembrane region" description="Helical" evidence="7">
    <location>
        <begin position="44"/>
        <end position="67"/>
    </location>
</feature>
<accession>A0A6I4TXL6</accession>
<dbReference type="GO" id="GO:0005886">
    <property type="term" value="C:plasma membrane"/>
    <property type="evidence" value="ECO:0007669"/>
    <property type="project" value="UniProtKB-SubCell"/>
</dbReference>
<dbReference type="PROSITE" id="PS50893">
    <property type="entry name" value="ABC_TRANSPORTER_2"/>
    <property type="match status" value="1"/>
</dbReference>
<dbReference type="GO" id="GO:0140359">
    <property type="term" value="F:ABC-type transporter activity"/>
    <property type="evidence" value="ECO:0007669"/>
    <property type="project" value="InterPro"/>
</dbReference>
<dbReference type="InterPro" id="IPR017871">
    <property type="entry name" value="ABC_transporter-like_CS"/>
</dbReference>
<feature type="domain" description="ABC transporter" evidence="8">
    <location>
        <begin position="355"/>
        <end position="590"/>
    </location>
</feature>
<dbReference type="InterPro" id="IPR010128">
    <property type="entry name" value="ATPase_T1SS_PrtD-like"/>
</dbReference>
<dbReference type="InterPro" id="IPR039421">
    <property type="entry name" value="Type_1_exporter"/>
</dbReference>
<feature type="domain" description="ABC transmembrane type-1" evidence="9">
    <location>
        <begin position="46"/>
        <end position="324"/>
    </location>
</feature>
<organism evidence="10 11">
    <name type="scientific">Croceibacterium xixiisoli</name>
    <dbReference type="NCBI Taxonomy" id="1476466"/>
    <lineage>
        <taxon>Bacteria</taxon>
        <taxon>Pseudomonadati</taxon>
        <taxon>Pseudomonadota</taxon>
        <taxon>Alphaproteobacteria</taxon>
        <taxon>Sphingomonadales</taxon>
        <taxon>Erythrobacteraceae</taxon>
        <taxon>Croceibacterium</taxon>
    </lineage>
</organism>
<dbReference type="NCBIfam" id="TIGR01842">
    <property type="entry name" value="type_I_sec_PrtD"/>
    <property type="match status" value="1"/>
</dbReference>
<dbReference type="SMART" id="SM00382">
    <property type="entry name" value="AAA"/>
    <property type="match status" value="1"/>
</dbReference>
<dbReference type="Gene3D" id="3.40.50.300">
    <property type="entry name" value="P-loop containing nucleotide triphosphate hydrolases"/>
    <property type="match status" value="1"/>
</dbReference>
<comment type="caution">
    <text evidence="10">The sequence shown here is derived from an EMBL/GenBank/DDBJ whole genome shotgun (WGS) entry which is preliminary data.</text>
</comment>
<dbReference type="Pfam" id="PF00005">
    <property type="entry name" value="ABC_tran"/>
    <property type="match status" value="1"/>
</dbReference>
<dbReference type="SUPFAM" id="SSF90123">
    <property type="entry name" value="ABC transporter transmembrane region"/>
    <property type="match status" value="1"/>
</dbReference>
<dbReference type="RefSeq" id="WP_161392462.1">
    <property type="nucleotide sequence ID" value="NZ_JBHSCP010000003.1"/>
</dbReference>
<name>A0A6I4TXL6_9SPHN</name>
<evidence type="ECO:0000256" key="5">
    <source>
        <dbReference type="ARBA" id="ARBA00022989"/>
    </source>
</evidence>
<dbReference type="Pfam" id="PF00664">
    <property type="entry name" value="ABC_membrane"/>
    <property type="match status" value="1"/>
</dbReference>
<evidence type="ECO:0000256" key="7">
    <source>
        <dbReference type="SAM" id="Phobius"/>
    </source>
</evidence>
<dbReference type="InterPro" id="IPR003593">
    <property type="entry name" value="AAA+_ATPase"/>
</dbReference>
<keyword evidence="3" id="KW-0547">Nucleotide-binding</keyword>
<feature type="transmembrane region" description="Helical" evidence="7">
    <location>
        <begin position="79"/>
        <end position="99"/>
    </location>
</feature>
<evidence type="ECO:0000259" key="8">
    <source>
        <dbReference type="PROSITE" id="PS50893"/>
    </source>
</evidence>
<protein>
    <submittedName>
        <fullName evidence="10">Type I secretion system permease/ATPase</fullName>
    </submittedName>
</protein>
<dbReference type="Proteomes" id="UP000469430">
    <property type="component" value="Unassembled WGS sequence"/>
</dbReference>
<dbReference type="AlphaFoldDB" id="A0A6I4TXL6"/>
<evidence type="ECO:0000256" key="1">
    <source>
        <dbReference type="ARBA" id="ARBA00004651"/>
    </source>
</evidence>
<dbReference type="PROSITE" id="PS50929">
    <property type="entry name" value="ABC_TM1F"/>
    <property type="match status" value="1"/>
</dbReference>
<evidence type="ECO:0000259" key="9">
    <source>
        <dbReference type="PROSITE" id="PS50929"/>
    </source>
</evidence>
<sequence length="599" mass="64904">MKRLIERARAASSRARASSVLDPAHPDYDPRDEFAAALRNTKGMLWTAAAFSGAVNLLYLASPIYLIQIYNRVIPTGSMATLAALTVALIGALATMAVLDACRARILIRAAARIDRLLSNRVFQSIIDLSARHGAPARNARALRDLDEFRSALAGHGAQFFFDMPWMPLFILILFLIHWTMGLLGLVAAVTLLALAFFNDQRTRASAKSATEAAARSYQFTDSVARYADPVHAMGMDNALADRWQVDRSAMMREQGHASDRHAGFTAAIRFTRLMFQGLMLGLGGYLAVKHSVLPASIFAANMMLGRALAPMEVAVSGWRQIRAALSAGKRVQKILNDAPAPKQRVEPPFEGIDVTLADISFVPTGSKRPALRQIDFTIQAGEAIGIVGPSGAGKTSIARLIVGARLPSAGKLSIGGLESRHWSREMLARNIGYLPQNVGLFPGTVRDNICRFADCDDETVITAAKRANVHEMILNLPEGYETRVDEGGSGLSGGQRQRIGLARAMFGEPKLLVLDEPNAHLDADGEEALARALQELKAAGATIVLIAHRLNPVAHVDRVVVLNRGVLQLDGPRQRVFRQVRTELVESIARDPVEGKAA</sequence>
<evidence type="ECO:0000256" key="2">
    <source>
        <dbReference type="ARBA" id="ARBA00022692"/>
    </source>
</evidence>
<dbReference type="EMBL" id="WTYJ01000004">
    <property type="protein sequence ID" value="MXP00745.1"/>
    <property type="molecule type" value="Genomic_DNA"/>
</dbReference>
<reference evidence="10 11" key="1">
    <citation type="submission" date="2019-12" db="EMBL/GenBank/DDBJ databases">
        <title>Genomic-based taxomic classification of the family Erythrobacteraceae.</title>
        <authorList>
            <person name="Xu L."/>
        </authorList>
    </citation>
    <scope>NUCLEOTIDE SEQUENCE [LARGE SCALE GENOMIC DNA]</scope>
    <source>
        <strain evidence="10 11">S36</strain>
    </source>
</reference>
<evidence type="ECO:0000313" key="10">
    <source>
        <dbReference type="EMBL" id="MXP00745.1"/>
    </source>
</evidence>
<gene>
    <name evidence="10" type="ORF">GRI97_17275</name>
</gene>
<dbReference type="InterPro" id="IPR011527">
    <property type="entry name" value="ABC1_TM_dom"/>
</dbReference>
<proteinExistence type="predicted"/>
<keyword evidence="2 7" id="KW-0812">Transmembrane</keyword>
<evidence type="ECO:0000256" key="6">
    <source>
        <dbReference type="ARBA" id="ARBA00023136"/>
    </source>
</evidence>
<feature type="transmembrane region" description="Helical" evidence="7">
    <location>
        <begin position="169"/>
        <end position="198"/>
    </location>
</feature>
<evidence type="ECO:0000256" key="4">
    <source>
        <dbReference type="ARBA" id="ARBA00022840"/>
    </source>
</evidence>
<dbReference type="GO" id="GO:0016887">
    <property type="term" value="F:ATP hydrolysis activity"/>
    <property type="evidence" value="ECO:0007669"/>
    <property type="project" value="InterPro"/>
</dbReference>
<dbReference type="InterPro" id="IPR003439">
    <property type="entry name" value="ABC_transporter-like_ATP-bd"/>
</dbReference>
<dbReference type="InterPro" id="IPR027417">
    <property type="entry name" value="P-loop_NTPase"/>
</dbReference>
<dbReference type="PROSITE" id="PS00211">
    <property type="entry name" value="ABC_TRANSPORTER_1"/>
    <property type="match status" value="1"/>
</dbReference>
<evidence type="ECO:0000313" key="11">
    <source>
        <dbReference type="Proteomes" id="UP000469430"/>
    </source>
</evidence>
<dbReference type="GO" id="GO:0030253">
    <property type="term" value="P:protein secretion by the type I secretion system"/>
    <property type="evidence" value="ECO:0007669"/>
    <property type="project" value="InterPro"/>
</dbReference>
<dbReference type="OrthoDB" id="5288711at2"/>
<comment type="subcellular location">
    <subcellularLocation>
        <location evidence="1">Cell membrane</location>
        <topology evidence="1">Multi-pass membrane protein</topology>
    </subcellularLocation>
</comment>
<dbReference type="PANTHER" id="PTHR24221:SF248">
    <property type="entry name" value="ABC TRANSPORTER TRANSMEMBRANE REGION"/>
    <property type="match status" value="1"/>
</dbReference>
<dbReference type="InterPro" id="IPR036640">
    <property type="entry name" value="ABC1_TM_sf"/>
</dbReference>